<feature type="chain" id="PRO_5007457597" evidence="1">
    <location>
        <begin position="28"/>
        <end position="571"/>
    </location>
</feature>
<feature type="domain" description="VWFA" evidence="2">
    <location>
        <begin position="78"/>
        <end position="291"/>
    </location>
</feature>
<dbReference type="PATRIC" id="fig|1502.174.peg.2857"/>
<evidence type="ECO:0000313" key="4">
    <source>
        <dbReference type="Proteomes" id="UP000070646"/>
    </source>
</evidence>
<dbReference type="InterPro" id="IPR002035">
    <property type="entry name" value="VWF_A"/>
</dbReference>
<dbReference type="RefSeq" id="WP_060796674.1">
    <property type="nucleotide sequence ID" value="NZ_KQ956312.1"/>
</dbReference>
<dbReference type="SUPFAM" id="SSF53300">
    <property type="entry name" value="vWA-like"/>
    <property type="match status" value="1"/>
</dbReference>
<protein>
    <submittedName>
        <fullName evidence="3">von Willebrand factor type A domain protein</fullName>
    </submittedName>
</protein>
<proteinExistence type="predicted"/>
<evidence type="ECO:0000313" key="3">
    <source>
        <dbReference type="EMBL" id="KXA06902.1"/>
    </source>
</evidence>
<dbReference type="EMBL" id="LRPU01000179">
    <property type="protein sequence ID" value="KXA06902.1"/>
    <property type="molecule type" value="Genomic_DNA"/>
</dbReference>
<evidence type="ECO:0000259" key="2">
    <source>
        <dbReference type="PROSITE" id="PS50234"/>
    </source>
</evidence>
<reference evidence="3 4" key="1">
    <citation type="submission" date="2016-01" db="EMBL/GenBank/DDBJ databases">
        <authorList>
            <person name="Oliw E.H."/>
        </authorList>
    </citation>
    <scope>NUCLEOTIDE SEQUENCE [LARGE SCALE GENOMIC DNA]</scope>
    <source>
        <strain evidence="3 4">MJR7757A</strain>
    </source>
</reference>
<gene>
    <name evidence="3" type="ORF">HMPREF3222_02835</name>
</gene>
<dbReference type="SMART" id="SM00327">
    <property type="entry name" value="VWA"/>
    <property type="match status" value="1"/>
</dbReference>
<evidence type="ECO:0000256" key="1">
    <source>
        <dbReference type="SAM" id="SignalP"/>
    </source>
</evidence>
<dbReference type="CDD" id="cd00198">
    <property type="entry name" value="vWFA"/>
    <property type="match status" value="1"/>
</dbReference>
<organism evidence="3 4">
    <name type="scientific">Clostridium perfringens</name>
    <dbReference type="NCBI Taxonomy" id="1502"/>
    <lineage>
        <taxon>Bacteria</taxon>
        <taxon>Bacillati</taxon>
        <taxon>Bacillota</taxon>
        <taxon>Clostridia</taxon>
        <taxon>Eubacteriales</taxon>
        <taxon>Clostridiaceae</taxon>
        <taxon>Clostridium</taxon>
    </lineage>
</organism>
<sequence length="571" mass="64642">MKVYKRIILVLIAMVLCLNFPYITTEAANKEEINKIPQWKETKSKVNLLKTATDLGNGEYEISLKMKGNKRSIVKPVDIIMVIDKSGSMKKEMPVLKSSVGSFLDNIQNSFGDNAKVSVITFSGNENIKWSYYYGEYVAKGLDSDAQLLCNFNSNYSEIKNKVDELQANGGTDTEAALKLAYEQLNKIPADHKKYIVLFTDGIPIQLLDEEIPYSNYYVKNVIIPETEFYFDSMGFRDKSEVNFYSIGMFSKKMNPERRDEGKEFIDYINNSGAYFITDNSQNLNSVYNDIAKNIIDENKIMEDAKLTDVIPKNFEVVENAYGEGKTSIVNELNSDGKINNQKLLKVAQPKITKSDSGEELLWSLGTVNYSGIDVRFKIKLKDSYFGGKDIPTNTKANVNFYDPLDSNKNRISEKFNIPKIDIPYKEGTINLSKELVNENGKPIDDCKDETFTVCLDGGNKGKYYMKISPNGKSALMKFFIRDTKTDISNNKDLSKNYLIAGEYKITEIGALNNNLISIKVNGKELNKNNATFTLDKDNNNINIVIKNLKNKNSGFYDHDKIENSLGVFEE</sequence>
<dbReference type="PROSITE" id="PS50234">
    <property type="entry name" value="VWFA"/>
    <property type="match status" value="1"/>
</dbReference>
<dbReference type="InterPro" id="IPR036465">
    <property type="entry name" value="vWFA_dom_sf"/>
</dbReference>
<dbReference type="Pfam" id="PF00092">
    <property type="entry name" value="VWA"/>
    <property type="match status" value="1"/>
</dbReference>
<dbReference type="AlphaFoldDB" id="A0A133MS67"/>
<accession>A0A133MS67</accession>
<comment type="caution">
    <text evidence="3">The sequence shown here is derived from an EMBL/GenBank/DDBJ whole genome shotgun (WGS) entry which is preliminary data.</text>
</comment>
<feature type="signal peptide" evidence="1">
    <location>
        <begin position="1"/>
        <end position="27"/>
    </location>
</feature>
<keyword evidence="1" id="KW-0732">Signal</keyword>
<dbReference type="Proteomes" id="UP000070646">
    <property type="component" value="Unassembled WGS sequence"/>
</dbReference>
<name>A0A133MS67_CLOPF</name>
<dbReference type="Gene3D" id="3.40.50.410">
    <property type="entry name" value="von Willebrand factor, type A domain"/>
    <property type="match status" value="1"/>
</dbReference>